<dbReference type="OrthoDB" id="3557286at2759"/>
<name>A0A395IL28_9HELO</name>
<accession>A0A395IL28</accession>
<organism evidence="3 4">
    <name type="scientific">Monilinia fructigena</name>
    <dbReference type="NCBI Taxonomy" id="38457"/>
    <lineage>
        <taxon>Eukaryota</taxon>
        <taxon>Fungi</taxon>
        <taxon>Dikarya</taxon>
        <taxon>Ascomycota</taxon>
        <taxon>Pezizomycotina</taxon>
        <taxon>Leotiomycetes</taxon>
        <taxon>Helotiales</taxon>
        <taxon>Sclerotiniaceae</taxon>
        <taxon>Monilinia</taxon>
    </lineage>
</organism>
<dbReference type="EMBL" id="QKRW01000042">
    <property type="protein sequence ID" value="RAL60228.1"/>
    <property type="molecule type" value="Genomic_DNA"/>
</dbReference>
<protein>
    <submittedName>
        <fullName evidence="3">Uncharacterized protein</fullName>
    </submittedName>
</protein>
<evidence type="ECO:0000256" key="2">
    <source>
        <dbReference type="SAM" id="Phobius"/>
    </source>
</evidence>
<keyword evidence="2" id="KW-0812">Transmembrane</keyword>
<evidence type="ECO:0000256" key="1">
    <source>
        <dbReference type="SAM" id="MobiDB-lite"/>
    </source>
</evidence>
<gene>
    <name evidence="3" type="ORF">DID88_000008</name>
</gene>
<dbReference type="Proteomes" id="UP000249056">
    <property type="component" value="Unassembled WGS sequence"/>
</dbReference>
<keyword evidence="2" id="KW-1133">Transmembrane helix</keyword>
<feature type="compositionally biased region" description="Low complexity" evidence="1">
    <location>
        <begin position="209"/>
        <end position="230"/>
    </location>
</feature>
<keyword evidence="4" id="KW-1185">Reference proteome</keyword>
<evidence type="ECO:0000313" key="3">
    <source>
        <dbReference type="EMBL" id="RAL60228.1"/>
    </source>
</evidence>
<reference evidence="3 4" key="1">
    <citation type="submission" date="2018-06" db="EMBL/GenBank/DDBJ databases">
        <title>Genome Sequence of the Brown Rot Fungal Pathogen Monilinia fructigena.</title>
        <authorList>
            <person name="Landi L."/>
            <person name="De Miccolis Angelini R.M."/>
            <person name="Pollastro S."/>
            <person name="Abate D."/>
            <person name="Faretra F."/>
            <person name="Romanazzi G."/>
        </authorList>
    </citation>
    <scope>NUCLEOTIDE SEQUENCE [LARGE SCALE GENOMIC DNA]</scope>
    <source>
        <strain evidence="3 4">Mfrg269</strain>
    </source>
</reference>
<feature type="compositionally biased region" description="Polar residues" evidence="1">
    <location>
        <begin position="263"/>
        <end position="294"/>
    </location>
</feature>
<sequence length="350" mass="34969">MVSAILAQGTNTVSFSLQGRSDVVSVILANINSLITHPTGVSNTVRDASGLLAIAMAKSNPSVTRPSVPAAATPTDLHSFAAFELLKKATTFNGRHDFHGEACDCAACILSPAAAIPITAASPLPTHELMARAFGVRAETITVTISYGVWDKTPKISNSTGSGNQNPASAPAPASNSTLSGPNNPSPAPETLNSTSSGPNGPNIPSPPSNSTSSGPKNPRTCPENSNPTSPSRPNPPFANGTDNGSGGAAAGLGAGGAASASDPTGNAQPSNNAGGQSTSTSKSTHAENTSPVTSASISPPIASQASAASSGIDNSISQSSHLVFSNIVYIIWTIAPIAGMVITGQIWLL</sequence>
<feature type="compositionally biased region" description="Gly residues" evidence="1">
    <location>
        <begin position="244"/>
        <end position="257"/>
    </location>
</feature>
<evidence type="ECO:0000313" key="4">
    <source>
        <dbReference type="Proteomes" id="UP000249056"/>
    </source>
</evidence>
<feature type="compositionally biased region" description="Low complexity" evidence="1">
    <location>
        <begin position="164"/>
        <end position="177"/>
    </location>
</feature>
<proteinExistence type="predicted"/>
<dbReference type="AlphaFoldDB" id="A0A395IL28"/>
<comment type="caution">
    <text evidence="3">The sequence shown here is derived from an EMBL/GenBank/DDBJ whole genome shotgun (WGS) entry which is preliminary data.</text>
</comment>
<feature type="transmembrane region" description="Helical" evidence="2">
    <location>
        <begin position="328"/>
        <end position="349"/>
    </location>
</feature>
<feature type="region of interest" description="Disordered" evidence="1">
    <location>
        <begin position="152"/>
        <end position="301"/>
    </location>
</feature>
<keyword evidence="2" id="KW-0472">Membrane</keyword>